<sequence length="529" mass="58620">MKKTIFCLLCIFFVSQTHAQKQNVSIELVNGISIPNSDFKDFVEDGFNNELSISKHFCDKLSIGMGVKHSSFNVRQEFGQTQGSRKQYRSLGFDVGPQFGLGTDKLSVKLYGRTGIMVNSTPELHQVHPNSDITTDQLKQQSLTALSARFGAKINTELCKGLELFISGEYLTALQGDLTYQSKDISKAIGADGRIDLDLASEIPTTNTKFKFSSMNVNFGISIVMGKMGNHPNRRSSNPLYQGNQNKGENPMYQEKGNKNNNPLYQETGNTGSNPMYEQGISGGSGHVGQSSGTRAQDYNSSRSNTTSAIELEENKDDFDKNNLKAQDYNSSRSNNSSGTTNNPNTGNTKSVQAQDYNSSRSNTTSAIELEENKDDFDKNNLKAQDYNSSRSNNSSGITNNPETGNTKSVQAQDYNSSRSNTTSAIELEENKEDLDKNNLKAQDYNSSRSNNSSGITNNPDTGNTNGVQAQDYNSSRSNTTAAIDTSDAIRESMLASEKRKIKRKLRKEERKRLKEEKRRRKLQANEIY</sequence>
<reference evidence="3 4" key="1">
    <citation type="submission" date="2018-12" db="EMBL/GenBank/DDBJ databases">
        <title>Marinifilum JC070 sp. nov., a marine bacterium isolated from Yongle Blue Hole in the South China Sea.</title>
        <authorList>
            <person name="Fu T."/>
        </authorList>
    </citation>
    <scope>NUCLEOTIDE SEQUENCE [LARGE SCALE GENOMIC DNA]</scope>
    <source>
        <strain evidence="3 4">JC070</strain>
    </source>
</reference>
<organism evidence="3 4">
    <name type="scientific">Marinifilum caeruleilacunae</name>
    <dbReference type="NCBI Taxonomy" id="2499076"/>
    <lineage>
        <taxon>Bacteria</taxon>
        <taxon>Pseudomonadati</taxon>
        <taxon>Bacteroidota</taxon>
        <taxon>Bacteroidia</taxon>
        <taxon>Marinilabiliales</taxon>
        <taxon>Marinifilaceae</taxon>
    </lineage>
</organism>
<evidence type="ECO:0000313" key="3">
    <source>
        <dbReference type="EMBL" id="NOU59958.1"/>
    </source>
</evidence>
<evidence type="ECO:0000256" key="1">
    <source>
        <dbReference type="SAM" id="MobiDB-lite"/>
    </source>
</evidence>
<feature type="chain" id="PRO_5046521979" description="Outer membrane protein beta-barrel domain-containing protein" evidence="2">
    <location>
        <begin position="20"/>
        <end position="529"/>
    </location>
</feature>
<feature type="compositionally biased region" description="Polar residues" evidence="1">
    <location>
        <begin position="382"/>
        <end position="425"/>
    </location>
</feature>
<dbReference type="RefSeq" id="WP_171595232.1">
    <property type="nucleotide sequence ID" value="NZ_RZNH01000012.1"/>
</dbReference>
<evidence type="ECO:0000313" key="4">
    <source>
        <dbReference type="Proteomes" id="UP000732105"/>
    </source>
</evidence>
<comment type="caution">
    <text evidence="3">The sequence shown here is derived from an EMBL/GenBank/DDBJ whole genome shotgun (WGS) entry which is preliminary data.</text>
</comment>
<feature type="signal peptide" evidence="2">
    <location>
        <begin position="1"/>
        <end position="19"/>
    </location>
</feature>
<accession>A0ABX1WV32</accession>
<feature type="compositionally biased region" description="Polar residues" evidence="1">
    <location>
        <begin position="235"/>
        <end position="248"/>
    </location>
</feature>
<evidence type="ECO:0000256" key="2">
    <source>
        <dbReference type="SAM" id="SignalP"/>
    </source>
</evidence>
<name>A0ABX1WV32_9BACT</name>
<evidence type="ECO:0008006" key="5">
    <source>
        <dbReference type="Google" id="ProtNLM"/>
    </source>
</evidence>
<dbReference type="Proteomes" id="UP000732105">
    <property type="component" value="Unassembled WGS sequence"/>
</dbReference>
<dbReference type="EMBL" id="RZNH01000012">
    <property type="protein sequence ID" value="NOU59958.1"/>
    <property type="molecule type" value="Genomic_DNA"/>
</dbReference>
<feature type="compositionally biased region" description="Polar residues" evidence="1">
    <location>
        <begin position="352"/>
        <end position="367"/>
    </location>
</feature>
<protein>
    <recommendedName>
        <fullName evidence="5">Outer membrane protein beta-barrel domain-containing protein</fullName>
    </recommendedName>
</protein>
<gene>
    <name evidence="3" type="ORF">ELS83_08995</name>
</gene>
<feature type="compositionally biased region" description="Low complexity" evidence="1">
    <location>
        <begin position="330"/>
        <end position="351"/>
    </location>
</feature>
<feature type="compositionally biased region" description="Polar residues" evidence="1">
    <location>
        <begin position="440"/>
        <end position="484"/>
    </location>
</feature>
<feature type="compositionally biased region" description="Basic and acidic residues" evidence="1">
    <location>
        <begin position="507"/>
        <end position="517"/>
    </location>
</feature>
<keyword evidence="4" id="KW-1185">Reference proteome</keyword>
<feature type="region of interest" description="Disordered" evidence="1">
    <location>
        <begin position="230"/>
        <end position="529"/>
    </location>
</feature>
<proteinExistence type="predicted"/>
<keyword evidence="2" id="KW-0732">Signal</keyword>
<feature type="compositionally biased region" description="Polar residues" evidence="1">
    <location>
        <begin position="294"/>
        <end position="309"/>
    </location>
</feature>
<feature type="compositionally biased region" description="Polar residues" evidence="1">
    <location>
        <begin position="259"/>
        <end position="276"/>
    </location>
</feature>